<evidence type="ECO:0000313" key="6">
    <source>
        <dbReference type="Proteomes" id="UP000324800"/>
    </source>
</evidence>
<dbReference type="PANTHER" id="PTHR19375">
    <property type="entry name" value="HEAT SHOCK PROTEIN 70KDA"/>
    <property type="match status" value="1"/>
</dbReference>
<dbReference type="SUPFAM" id="SSF100934">
    <property type="entry name" value="Heat shock protein 70kD (HSP70), C-terminal subdomain"/>
    <property type="match status" value="1"/>
</dbReference>
<dbReference type="GO" id="GO:0140662">
    <property type="term" value="F:ATP-dependent protein folding chaperone"/>
    <property type="evidence" value="ECO:0007669"/>
    <property type="project" value="InterPro"/>
</dbReference>
<dbReference type="InterPro" id="IPR029048">
    <property type="entry name" value="HSP70_C_sf"/>
</dbReference>
<dbReference type="PROSITE" id="PS01036">
    <property type="entry name" value="HSP70_3"/>
    <property type="match status" value="1"/>
</dbReference>
<dbReference type="FunFam" id="3.30.30.30:FF:000001">
    <property type="entry name" value="heat shock 70 kDa protein-like"/>
    <property type="match status" value="1"/>
</dbReference>
<dbReference type="SUPFAM" id="SSF53067">
    <property type="entry name" value="Actin-like ATPase domain"/>
    <property type="match status" value="2"/>
</dbReference>
<dbReference type="InterPro" id="IPR043129">
    <property type="entry name" value="ATPase_NBD"/>
</dbReference>
<dbReference type="OrthoDB" id="2401965at2759"/>
<dbReference type="PRINTS" id="PR00301">
    <property type="entry name" value="HEATSHOCK70"/>
</dbReference>
<keyword evidence="1 3" id="KW-0547">Nucleotide-binding</keyword>
<feature type="region of interest" description="Disordered" evidence="4">
    <location>
        <begin position="620"/>
        <end position="671"/>
    </location>
</feature>
<evidence type="ECO:0000256" key="3">
    <source>
        <dbReference type="RuleBase" id="RU003322"/>
    </source>
</evidence>
<dbReference type="InterPro" id="IPR018181">
    <property type="entry name" value="Heat_shock_70_CS"/>
</dbReference>
<sequence>MTSKFAVGIDLGTTKSCVAVMRDGQVDIIPNDQGNRITPSYVAFTDTERLLGDAAKSQVAMNPNNTVFDAKRMIGRKFSDQEVQFDRSLWPFKVVQKEGDKPFIEVTFKGEVVQFSPEQISSMVLTKMKETAESFLGEKVVDAVVTVPAYFNDGQRSATKDAGTIAGLNVIRIINEPTAAAIAYGLDKKTTGVQKILIFDYGGGTLDVSVLILDEGVFTVKATAGNTHLGGEDLDNILVKHCVQEFQRQHRGMPIDQNARAIRRLRTACEKAKRALSSSTTATVEVDALYEGIDFAATITRARFENLAEFEFHKCKEPLQKALTDSGFTKEEIDTVVLIGGSTRIPKVQQMLTDFFGKQPSTSINPDEAVAYGAAVQAGILKGTAGEKGADLLLLDVVPLSLGVESAGGVMTVLIKRNTTIPKQAEMTFSTSEDNQEKVTVKVYEGERAYVRENNFLGSFQLSGIPPAKSRVPRIKVSFDVDANGVLQVSAEETALSKSGLKSHITIKNEKGRLSKEDIEKMVTQAEKMKAEDDKIRARVESRNSLETFCFSLKGTMIDSGSRIEDQDKQHINDLCDQALQWLDSDEKDGGRKASAEQIDSKYKDIERITHPILIAYYDRKFKEEHPDNPPPASGNATTGQDGSQQGGGPGVDGSAEGPSYTEHTNVDDVD</sequence>
<dbReference type="InterPro" id="IPR013126">
    <property type="entry name" value="Hsp_70_fam"/>
</dbReference>
<name>A0A5J4WHL0_9EUKA</name>
<dbReference type="Proteomes" id="UP000324800">
    <property type="component" value="Unassembled WGS sequence"/>
</dbReference>
<keyword evidence="5" id="KW-0346">Stress response</keyword>
<keyword evidence="2 3" id="KW-0067">ATP-binding</keyword>
<dbReference type="InterPro" id="IPR029047">
    <property type="entry name" value="HSP70_peptide-bd_sf"/>
</dbReference>
<dbReference type="Gene3D" id="2.60.34.10">
    <property type="entry name" value="Substrate Binding Domain Of DNAk, Chain A, domain 1"/>
    <property type="match status" value="1"/>
</dbReference>
<dbReference type="AlphaFoldDB" id="A0A5J4WHL0"/>
<accession>A0A5J4WHL0</accession>
<dbReference type="GO" id="GO:0005524">
    <property type="term" value="F:ATP binding"/>
    <property type="evidence" value="ECO:0007669"/>
    <property type="project" value="UniProtKB-KW"/>
</dbReference>
<dbReference type="Gene3D" id="3.90.640.10">
    <property type="entry name" value="Actin, Chain A, domain 4"/>
    <property type="match status" value="1"/>
</dbReference>
<dbReference type="Gene3D" id="3.30.30.30">
    <property type="match status" value="1"/>
</dbReference>
<dbReference type="EMBL" id="SNRW01002013">
    <property type="protein sequence ID" value="KAA6394193.1"/>
    <property type="molecule type" value="Genomic_DNA"/>
</dbReference>
<evidence type="ECO:0000256" key="2">
    <source>
        <dbReference type="ARBA" id="ARBA00022840"/>
    </source>
</evidence>
<reference evidence="5 6" key="1">
    <citation type="submission" date="2019-03" db="EMBL/GenBank/DDBJ databases">
        <title>Single cell metagenomics reveals metabolic interactions within the superorganism composed of flagellate Streblomastix strix and complex community of Bacteroidetes bacteria on its surface.</title>
        <authorList>
            <person name="Treitli S.C."/>
            <person name="Kolisko M."/>
            <person name="Husnik F."/>
            <person name="Keeling P."/>
            <person name="Hampl V."/>
        </authorList>
    </citation>
    <scope>NUCLEOTIDE SEQUENCE [LARGE SCALE GENOMIC DNA]</scope>
    <source>
        <strain evidence="5">ST1C</strain>
    </source>
</reference>
<comment type="caution">
    <text evidence="5">The sequence shown here is derived from an EMBL/GenBank/DDBJ whole genome shotgun (WGS) entry which is preliminary data.</text>
</comment>
<comment type="similarity">
    <text evidence="3">Belongs to the heat shock protein 70 family.</text>
</comment>
<proteinExistence type="inferred from homology"/>
<dbReference type="NCBIfam" id="NF001413">
    <property type="entry name" value="PRK00290.1"/>
    <property type="match status" value="1"/>
</dbReference>
<dbReference type="FunFam" id="2.60.34.10:FF:000002">
    <property type="entry name" value="Heat shock 70 kDa"/>
    <property type="match status" value="1"/>
</dbReference>
<dbReference type="SUPFAM" id="SSF100920">
    <property type="entry name" value="Heat shock protein 70kD (HSP70), peptide-binding domain"/>
    <property type="match status" value="1"/>
</dbReference>
<dbReference type="FunFam" id="3.30.420.40:FF:000026">
    <property type="entry name" value="Heat shock protein 70"/>
    <property type="match status" value="1"/>
</dbReference>
<dbReference type="Gene3D" id="1.20.1270.10">
    <property type="match status" value="1"/>
</dbReference>
<dbReference type="PROSITE" id="PS00297">
    <property type="entry name" value="HSP70_1"/>
    <property type="match status" value="1"/>
</dbReference>
<protein>
    <submittedName>
        <fullName evidence="5">Putative Heat shock cognate 70 kDa protein</fullName>
    </submittedName>
</protein>
<evidence type="ECO:0000256" key="4">
    <source>
        <dbReference type="SAM" id="MobiDB-lite"/>
    </source>
</evidence>
<evidence type="ECO:0000256" key="1">
    <source>
        <dbReference type="ARBA" id="ARBA00022741"/>
    </source>
</evidence>
<dbReference type="FunFam" id="3.90.640.10:FF:000002">
    <property type="entry name" value="Heat shock 70 kDa"/>
    <property type="match status" value="1"/>
</dbReference>
<dbReference type="Gene3D" id="3.30.420.40">
    <property type="match status" value="2"/>
</dbReference>
<dbReference type="Pfam" id="PF00012">
    <property type="entry name" value="HSP70"/>
    <property type="match status" value="1"/>
</dbReference>
<gene>
    <name evidence="5" type="ORF">EZS28_010281</name>
</gene>
<evidence type="ECO:0000313" key="5">
    <source>
        <dbReference type="EMBL" id="KAA6394193.1"/>
    </source>
</evidence>
<organism evidence="5 6">
    <name type="scientific">Streblomastix strix</name>
    <dbReference type="NCBI Taxonomy" id="222440"/>
    <lineage>
        <taxon>Eukaryota</taxon>
        <taxon>Metamonada</taxon>
        <taxon>Preaxostyla</taxon>
        <taxon>Oxymonadida</taxon>
        <taxon>Streblomastigidae</taxon>
        <taxon>Streblomastix</taxon>
    </lineage>
</organism>